<accession>A0ABV4X9I7</accession>
<protein>
    <submittedName>
        <fullName evidence="1">Uncharacterized protein</fullName>
    </submittedName>
</protein>
<name>A0ABV4X9I7_9CYAN</name>
<evidence type="ECO:0000313" key="1">
    <source>
        <dbReference type="EMBL" id="MFB2879453.1"/>
    </source>
</evidence>
<evidence type="ECO:0000313" key="2">
    <source>
        <dbReference type="Proteomes" id="UP001576774"/>
    </source>
</evidence>
<comment type="caution">
    <text evidence="1">The sequence shown here is derived from an EMBL/GenBank/DDBJ whole genome shotgun (WGS) entry which is preliminary data.</text>
</comment>
<sequence>MAIKDIFLAFEGIDLIPPRAFYTSYSFNGTGTSLRYYINSLDSQGYDAGLKLDFFDNVRFTNFKKPHPIKKYEPYFGKFINHTSCSYDDFEQKFTSLNSSTASKITLMAQHWNVSEEQFINTLLFAYELLWDAEHDGWLGNSGWEGGDFKGYLPSSKRR</sequence>
<organism evidence="1 2">
    <name type="scientific">Floridaenema aerugineum BLCC-F46</name>
    <dbReference type="NCBI Taxonomy" id="3153654"/>
    <lineage>
        <taxon>Bacteria</taxon>
        <taxon>Bacillati</taxon>
        <taxon>Cyanobacteriota</taxon>
        <taxon>Cyanophyceae</taxon>
        <taxon>Oscillatoriophycideae</taxon>
        <taxon>Aerosakkonematales</taxon>
        <taxon>Aerosakkonemataceae</taxon>
        <taxon>Floridanema</taxon>
        <taxon>Floridanema aerugineum</taxon>
    </lineage>
</organism>
<keyword evidence="2" id="KW-1185">Reference proteome</keyword>
<proteinExistence type="predicted"/>
<dbReference type="EMBL" id="JBHFNQ010000167">
    <property type="protein sequence ID" value="MFB2879453.1"/>
    <property type="molecule type" value="Genomic_DNA"/>
</dbReference>
<dbReference type="Proteomes" id="UP001576774">
    <property type="component" value="Unassembled WGS sequence"/>
</dbReference>
<dbReference type="RefSeq" id="WP_413272495.1">
    <property type="nucleotide sequence ID" value="NZ_JBHFNQ010000167.1"/>
</dbReference>
<gene>
    <name evidence="1" type="ORF">ACE1CC_21575</name>
</gene>
<reference evidence="1 2" key="1">
    <citation type="submission" date="2024-09" db="EMBL/GenBank/DDBJ databases">
        <title>Floridaenema gen nov. (Aerosakkonemataceae, Aerosakkonematales ord. nov., Cyanobacteria) from benthic tropical and subtropical fresh waters, with the description of four new species.</title>
        <authorList>
            <person name="Moretto J.A."/>
            <person name="Berthold D.E."/>
            <person name="Lefler F.W."/>
            <person name="Huang I.-S."/>
            <person name="Laughinghouse H. IV."/>
        </authorList>
    </citation>
    <scope>NUCLEOTIDE SEQUENCE [LARGE SCALE GENOMIC DNA]</scope>
    <source>
        <strain evidence="1 2">BLCC-F46</strain>
    </source>
</reference>